<evidence type="ECO:0000313" key="3">
    <source>
        <dbReference type="Proteomes" id="UP000481861"/>
    </source>
</evidence>
<feature type="region of interest" description="Disordered" evidence="1">
    <location>
        <begin position="1"/>
        <end position="196"/>
    </location>
</feature>
<organism evidence="2 3">
    <name type="scientific">Massariosphaeria phaeospora</name>
    <dbReference type="NCBI Taxonomy" id="100035"/>
    <lineage>
        <taxon>Eukaryota</taxon>
        <taxon>Fungi</taxon>
        <taxon>Dikarya</taxon>
        <taxon>Ascomycota</taxon>
        <taxon>Pezizomycotina</taxon>
        <taxon>Dothideomycetes</taxon>
        <taxon>Pleosporomycetidae</taxon>
        <taxon>Pleosporales</taxon>
        <taxon>Pleosporales incertae sedis</taxon>
        <taxon>Massariosphaeria</taxon>
    </lineage>
</organism>
<dbReference type="Proteomes" id="UP000481861">
    <property type="component" value="Unassembled WGS sequence"/>
</dbReference>
<dbReference type="AlphaFoldDB" id="A0A7C8I1M4"/>
<evidence type="ECO:0000313" key="2">
    <source>
        <dbReference type="EMBL" id="KAF2865632.1"/>
    </source>
</evidence>
<feature type="compositionally biased region" description="Low complexity" evidence="1">
    <location>
        <begin position="447"/>
        <end position="464"/>
    </location>
</feature>
<proteinExistence type="predicted"/>
<feature type="compositionally biased region" description="Pro residues" evidence="1">
    <location>
        <begin position="68"/>
        <end position="88"/>
    </location>
</feature>
<gene>
    <name evidence="2" type="ORF">BDV95DRAFT_586210</name>
</gene>
<name>A0A7C8I1M4_9PLEO</name>
<sequence>MPSSNTADNAGSTSRNNTNDASKPNPHSTTTSHIRLPTSISSPREYISVTTSTPQTRSADNNTTQTRPPRPPIQHIPTEPRYPYPPAQSDPTARAPTGPRNRGQTHGRGRGRPPSNWAGGHDARRGAANRVPSWRNAAPVQPDAEVRRSESSRGGSRGFVPYRDDPNAATAMLARQGGGEHRTAMATGSKGASETGAGVRANMTYAAAVRSRVSLAPKDNNAPINTTTANATPSKLQQPWRRPVATPSALSLPQIQPPQVPTPTSNSLPDVPSPEINAPNIDTMLADLRAAQESPQEIDATATATTRDPSPILQQVGKAGQAQRPMSPTLGNVRMLRRASRVAREREKAVDTETEGGGEARGEGEGKSESEGKEVKDVDDSVPEEKQNLEEKQVDDARRRSKRMGRTDWAAETATATATPSTDAIVPAHAPPHHHHHPSNPHPLSPAHPATIHAHPAQAQAQTPTADAELLGLIAELSVAGPEVESADVRSRHVSAEIDGLEWVEVELMDVDGDEEDDGFEVVEGEVGEEHNGTRRWYRGWRH</sequence>
<comment type="caution">
    <text evidence="2">The sequence shown here is derived from an EMBL/GenBank/DDBJ whole genome shotgun (WGS) entry which is preliminary data.</text>
</comment>
<feature type="compositionally biased region" description="Basic and acidic residues" evidence="1">
    <location>
        <begin position="342"/>
        <end position="351"/>
    </location>
</feature>
<feature type="compositionally biased region" description="Low complexity" evidence="1">
    <location>
        <begin position="407"/>
        <end position="428"/>
    </location>
</feature>
<feature type="compositionally biased region" description="Basic and acidic residues" evidence="1">
    <location>
        <begin position="358"/>
        <end position="398"/>
    </location>
</feature>
<reference evidence="2 3" key="1">
    <citation type="submission" date="2020-01" db="EMBL/GenBank/DDBJ databases">
        <authorList>
            <consortium name="DOE Joint Genome Institute"/>
            <person name="Haridas S."/>
            <person name="Albert R."/>
            <person name="Binder M."/>
            <person name="Bloem J."/>
            <person name="Labutti K."/>
            <person name="Salamov A."/>
            <person name="Andreopoulos B."/>
            <person name="Baker S.E."/>
            <person name="Barry K."/>
            <person name="Bills G."/>
            <person name="Bluhm B.H."/>
            <person name="Cannon C."/>
            <person name="Castanera R."/>
            <person name="Culley D.E."/>
            <person name="Daum C."/>
            <person name="Ezra D."/>
            <person name="Gonzalez J.B."/>
            <person name="Henrissat B."/>
            <person name="Kuo A."/>
            <person name="Liang C."/>
            <person name="Lipzen A."/>
            <person name="Lutzoni F."/>
            <person name="Magnuson J."/>
            <person name="Mondo S."/>
            <person name="Nolan M."/>
            <person name="Ohm R."/>
            <person name="Pangilinan J."/>
            <person name="Park H.-J.H."/>
            <person name="Ramirez L."/>
            <person name="Alfaro M."/>
            <person name="Sun H."/>
            <person name="Tritt A."/>
            <person name="Yoshinaga Y."/>
            <person name="Zwiers L.-H.L."/>
            <person name="Turgeon B.G."/>
            <person name="Goodwin S.B."/>
            <person name="Spatafora J.W."/>
            <person name="Crous P.W."/>
            <person name="Grigoriev I.V."/>
        </authorList>
    </citation>
    <scope>NUCLEOTIDE SEQUENCE [LARGE SCALE GENOMIC DNA]</scope>
    <source>
        <strain evidence="2 3">CBS 611.86</strain>
    </source>
</reference>
<feature type="compositionally biased region" description="Polar residues" evidence="1">
    <location>
        <begin position="1"/>
        <end position="62"/>
    </location>
</feature>
<feature type="region of interest" description="Disordered" evidence="1">
    <location>
        <begin position="216"/>
        <end position="279"/>
    </location>
</feature>
<dbReference type="EMBL" id="JAADJZ010000032">
    <property type="protein sequence ID" value="KAF2865632.1"/>
    <property type="molecule type" value="Genomic_DNA"/>
</dbReference>
<evidence type="ECO:0000256" key="1">
    <source>
        <dbReference type="SAM" id="MobiDB-lite"/>
    </source>
</evidence>
<protein>
    <submittedName>
        <fullName evidence="2">Uncharacterized protein</fullName>
    </submittedName>
</protein>
<feature type="region of interest" description="Disordered" evidence="1">
    <location>
        <begin position="293"/>
        <end position="464"/>
    </location>
</feature>
<feature type="compositionally biased region" description="Low complexity" evidence="1">
    <location>
        <begin position="220"/>
        <end position="233"/>
    </location>
</feature>
<accession>A0A7C8I1M4</accession>
<keyword evidence="3" id="KW-1185">Reference proteome</keyword>